<sequence length="181" mass="18866">MAKNPVLTTRVLLICAAVGVATGLVSAGAGYISVPVSAALPVLYGLVLGSHVLPGIVAQSLLRVPGVALITHVLAALVSSAFAPAWVLRYLGTALLIGGIQEGITALGRYRHWGLGRFLISAVIVGVILGVPIAFAVDLDRFELWARILYLAMFIIGPVIWTIIGARIGIALRRAGVVTRA</sequence>
<feature type="transmembrane region" description="Helical" evidence="1">
    <location>
        <begin position="148"/>
        <end position="170"/>
    </location>
</feature>
<organism evidence="2 3">
    <name type="scientific">Microbacterium bandirmense</name>
    <dbReference type="NCBI Taxonomy" id="3122050"/>
    <lineage>
        <taxon>Bacteria</taxon>
        <taxon>Bacillati</taxon>
        <taxon>Actinomycetota</taxon>
        <taxon>Actinomycetes</taxon>
        <taxon>Micrococcales</taxon>
        <taxon>Microbacteriaceae</taxon>
        <taxon>Microbacterium</taxon>
    </lineage>
</organism>
<dbReference type="Proteomes" id="UP001371224">
    <property type="component" value="Unassembled WGS sequence"/>
</dbReference>
<dbReference type="Pfam" id="PF09819">
    <property type="entry name" value="ABC_cobalt"/>
    <property type="match status" value="1"/>
</dbReference>
<dbReference type="InterPro" id="IPR017195">
    <property type="entry name" value="ABC_thiamin-permease_prd"/>
</dbReference>
<feature type="transmembrane region" description="Helical" evidence="1">
    <location>
        <begin position="12"/>
        <end position="32"/>
    </location>
</feature>
<keyword evidence="1" id="KW-1133">Transmembrane helix</keyword>
<keyword evidence="3" id="KW-1185">Reference proteome</keyword>
<feature type="transmembrane region" description="Helical" evidence="1">
    <location>
        <begin position="115"/>
        <end position="136"/>
    </location>
</feature>
<dbReference type="RefSeq" id="WP_337333155.1">
    <property type="nucleotide sequence ID" value="NZ_JBBDGM010000014.1"/>
</dbReference>
<evidence type="ECO:0000313" key="2">
    <source>
        <dbReference type="EMBL" id="MEJ1089509.1"/>
    </source>
</evidence>
<dbReference type="EMBL" id="JBBDGM010000014">
    <property type="protein sequence ID" value="MEJ1089509.1"/>
    <property type="molecule type" value="Genomic_DNA"/>
</dbReference>
<keyword evidence="1" id="KW-0472">Membrane</keyword>
<feature type="transmembrane region" description="Helical" evidence="1">
    <location>
        <begin position="64"/>
        <end position="82"/>
    </location>
</feature>
<name>A0ABU8LFB9_9MICO</name>
<evidence type="ECO:0000313" key="3">
    <source>
        <dbReference type="Proteomes" id="UP001371224"/>
    </source>
</evidence>
<keyword evidence="1" id="KW-0812">Transmembrane</keyword>
<gene>
    <name evidence="2" type="ORF">WDU99_14425</name>
</gene>
<comment type="caution">
    <text evidence="2">The sequence shown here is derived from an EMBL/GenBank/DDBJ whole genome shotgun (WGS) entry which is preliminary data.</text>
</comment>
<accession>A0ABU8LFB9</accession>
<reference evidence="2 3" key="1">
    <citation type="submission" date="2024-02" db="EMBL/GenBank/DDBJ databases">
        <authorList>
            <person name="Saticioglu I.B."/>
        </authorList>
    </citation>
    <scope>NUCLEOTIDE SEQUENCE [LARGE SCALE GENOMIC DNA]</scope>
    <source>
        <strain evidence="2 3">Mu-80</strain>
    </source>
</reference>
<proteinExistence type="predicted"/>
<evidence type="ECO:0000256" key="1">
    <source>
        <dbReference type="SAM" id="Phobius"/>
    </source>
</evidence>
<protein>
    <submittedName>
        <fullName evidence="2">ECF transporter S component</fullName>
    </submittedName>
</protein>